<keyword evidence="3" id="KW-0472">Membrane</keyword>
<dbReference type="CDD" id="cd07989">
    <property type="entry name" value="LPLAT_AGPAT-like"/>
    <property type="match status" value="1"/>
</dbReference>
<dbReference type="SUPFAM" id="SSF69593">
    <property type="entry name" value="Glycerol-3-phosphate (1)-acyltransferase"/>
    <property type="match status" value="1"/>
</dbReference>
<dbReference type="PANTHER" id="PTHR10434:SF55">
    <property type="entry name" value="POSSIBLE ACYLTRANSFERASE"/>
    <property type="match status" value="1"/>
</dbReference>
<dbReference type="SMART" id="SM00563">
    <property type="entry name" value="PlsC"/>
    <property type="match status" value="1"/>
</dbReference>
<dbReference type="Pfam" id="PF01553">
    <property type="entry name" value="Acyltransferase"/>
    <property type="match status" value="1"/>
</dbReference>
<proteinExistence type="predicted"/>
<evidence type="ECO:0000259" key="4">
    <source>
        <dbReference type="SMART" id="SM00563"/>
    </source>
</evidence>
<dbReference type="AlphaFoldDB" id="A0A2T0SV91"/>
<feature type="transmembrane region" description="Helical" evidence="3">
    <location>
        <begin position="26"/>
        <end position="46"/>
    </location>
</feature>
<evidence type="ECO:0000256" key="1">
    <source>
        <dbReference type="ARBA" id="ARBA00022679"/>
    </source>
</evidence>
<keyword evidence="3" id="KW-0812">Transmembrane</keyword>
<feature type="domain" description="Phospholipid/glycerol acyltransferase" evidence="4">
    <location>
        <begin position="60"/>
        <end position="178"/>
    </location>
</feature>
<dbReference type="GO" id="GO:0006654">
    <property type="term" value="P:phosphatidic acid biosynthetic process"/>
    <property type="evidence" value="ECO:0007669"/>
    <property type="project" value="TreeGrafter"/>
</dbReference>
<evidence type="ECO:0000313" key="5">
    <source>
        <dbReference type="EMBL" id="PRY37310.1"/>
    </source>
</evidence>
<name>A0A2T0SV91_9PSEU</name>
<dbReference type="GO" id="GO:0005886">
    <property type="term" value="C:plasma membrane"/>
    <property type="evidence" value="ECO:0007669"/>
    <property type="project" value="TreeGrafter"/>
</dbReference>
<dbReference type="InterPro" id="IPR002123">
    <property type="entry name" value="Plipid/glycerol_acylTrfase"/>
</dbReference>
<evidence type="ECO:0000256" key="2">
    <source>
        <dbReference type="ARBA" id="ARBA00023315"/>
    </source>
</evidence>
<comment type="caution">
    <text evidence="5">The sequence shown here is derived from an EMBL/GenBank/DDBJ whole genome shotgun (WGS) entry which is preliminary data.</text>
</comment>
<reference evidence="5 6" key="1">
    <citation type="submission" date="2018-03" db="EMBL/GenBank/DDBJ databases">
        <title>Genomic Encyclopedia of Archaeal and Bacterial Type Strains, Phase II (KMG-II): from individual species to whole genera.</title>
        <authorList>
            <person name="Goeker M."/>
        </authorList>
    </citation>
    <scope>NUCLEOTIDE SEQUENCE [LARGE SCALE GENOMIC DNA]</scope>
    <source>
        <strain evidence="5 6">DSM 44720</strain>
    </source>
</reference>
<protein>
    <submittedName>
        <fullName evidence="5">1-acyl-sn-glycerol-3-phosphate acyltransferase</fullName>
    </submittedName>
</protein>
<keyword evidence="6" id="KW-1185">Reference proteome</keyword>
<dbReference type="EMBL" id="PVTF01000010">
    <property type="protein sequence ID" value="PRY37310.1"/>
    <property type="molecule type" value="Genomic_DNA"/>
</dbReference>
<sequence length="241" mass="25979">MNESTKALTVRQMAALTRLMPRRGRGFWFGLTIDVLWSVVVLFVPMRMTGREHVPKTGGVLLAFNHISFADPVSSTVFALVSGRVPRYLAKASLWRLPLVGSIMRSGRHVPVDRGTARAGLALTGAQGAVERGECVAVYPEGTFTSDPEGWPMTGKSGVARAALASRVPVVPIAQWGTQRLLPRGSFLPRPLPRKRVDVAAGPAVDLSDLYDLEPTKEVLDKATARIMAAITDLLAGIRTG</sequence>
<keyword evidence="3" id="KW-1133">Transmembrane helix</keyword>
<accession>A0A2T0SV91</accession>
<evidence type="ECO:0000313" key="6">
    <source>
        <dbReference type="Proteomes" id="UP000239494"/>
    </source>
</evidence>
<dbReference type="GO" id="GO:0003841">
    <property type="term" value="F:1-acylglycerol-3-phosphate O-acyltransferase activity"/>
    <property type="evidence" value="ECO:0007669"/>
    <property type="project" value="TreeGrafter"/>
</dbReference>
<dbReference type="PANTHER" id="PTHR10434">
    <property type="entry name" value="1-ACYL-SN-GLYCEROL-3-PHOSPHATE ACYLTRANSFERASE"/>
    <property type="match status" value="1"/>
</dbReference>
<keyword evidence="2 5" id="KW-0012">Acyltransferase</keyword>
<organism evidence="5 6">
    <name type="scientific">Umezawaea tangerina</name>
    <dbReference type="NCBI Taxonomy" id="84725"/>
    <lineage>
        <taxon>Bacteria</taxon>
        <taxon>Bacillati</taxon>
        <taxon>Actinomycetota</taxon>
        <taxon>Actinomycetes</taxon>
        <taxon>Pseudonocardiales</taxon>
        <taxon>Pseudonocardiaceae</taxon>
        <taxon>Umezawaea</taxon>
    </lineage>
</organism>
<keyword evidence="1 5" id="KW-0808">Transferase</keyword>
<evidence type="ECO:0000256" key="3">
    <source>
        <dbReference type="SAM" id="Phobius"/>
    </source>
</evidence>
<dbReference type="Proteomes" id="UP000239494">
    <property type="component" value="Unassembled WGS sequence"/>
</dbReference>
<gene>
    <name evidence="5" type="ORF">CLV43_110121</name>
</gene>